<accession>A0A023EWV4</accession>
<keyword evidence="1" id="KW-1133">Transmembrane helix</keyword>
<name>A0A023EWV4_TRIIF</name>
<keyword evidence="1" id="KW-0812">Transmembrane</keyword>
<evidence type="ECO:0000256" key="1">
    <source>
        <dbReference type="SAM" id="Phobius"/>
    </source>
</evidence>
<proteinExistence type="evidence at transcript level"/>
<dbReference type="AlphaFoldDB" id="A0A023EWV4"/>
<reference evidence="2" key="1">
    <citation type="journal article" date="2014" name="PLoS Negl. Trop. Dis.">
        <title>An updated insight into the Sialotranscriptome of Triatoma infestans: developmental stage and geographic variations.</title>
        <authorList>
            <person name="Schwarz A."/>
            <person name="Medrano-Mercado N."/>
            <person name="Schaub G.A."/>
            <person name="Struchiner C.J."/>
            <person name="Bargues M.D."/>
            <person name="Levy M.Z."/>
            <person name="Ribeiro J.M."/>
        </authorList>
    </citation>
    <scope>NUCLEOTIDE SEQUENCE</scope>
    <source>
        <strain evidence="2">Chile</strain>
        <tissue evidence="2">Salivary glands</tissue>
    </source>
</reference>
<feature type="transmembrane region" description="Helical" evidence="1">
    <location>
        <begin position="20"/>
        <end position="38"/>
    </location>
</feature>
<dbReference type="EMBL" id="GBBI01004867">
    <property type="protein sequence ID" value="JAC13845.1"/>
    <property type="molecule type" value="mRNA"/>
</dbReference>
<feature type="non-terminal residue" evidence="2">
    <location>
        <position position="70"/>
    </location>
</feature>
<protein>
    <submittedName>
        <fullName evidence="2">Putative secreted protein</fullName>
    </submittedName>
</protein>
<evidence type="ECO:0000313" key="2">
    <source>
        <dbReference type="EMBL" id="JAC13845.1"/>
    </source>
</evidence>
<sequence length="70" mass="8169">MLLILFKENRLTGSVFLLKLFLFCRILSITWTYLIKFITDLRGEMRTYPTAGIEVILNLTPLHLVVERVA</sequence>
<organism evidence="2">
    <name type="scientific">Triatoma infestans</name>
    <name type="common">Assassin bug</name>
    <dbReference type="NCBI Taxonomy" id="30076"/>
    <lineage>
        <taxon>Eukaryota</taxon>
        <taxon>Metazoa</taxon>
        <taxon>Ecdysozoa</taxon>
        <taxon>Arthropoda</taxon>
        <taxon>Hexapoda</taxon>
        <taxon>Insecta</taxon>
        <taxon>Pterygota</taxon>
        <taxon>Neoptera</taxon>
        <taxon>Paraneoptera</taxon>
        <taxon>Hemiptera</taxon>
        <taxon>Heteroptera</taxon>
        <taxon>Panheteroptera</taxon>
        <taxon>Cimicomorpha</taxon>
        <taxon>Reduviidae</taxon>
        <taxon>Triatominae</taxon>
        <taxon>Triatoma</taxon>
    </lineage>
</organism>
<keyword evidence="1" id="KW-0472">Membrane</keyword>